<evidence type="ECO:0000313" key="1">
    <source>
        <dbReference type="EMBL" id="RHZ48531.1"/>
    </source>
</evidence>
<dbReference type="AlphaFoldDB" id="A0A397GC52"/>
<proteinExistence type="predicted"/>
<organism evidence="1 2">
    <name type="scientific">Diversispora epigaea</name>
    <dbReference type="NCBI Taxonomy" id="1348612"/>
    <lineage>
        <taxon>Eukaryota</taxon>
        <taxon>Fungi</taxon>
        <taxon>Fungi incertae sedis</taxon>
        <taxon>Mucoromycota</taxon>
        <taxon>Glomeromycotina</taxon>
        <taxon>Glomeromycetes</taxon>
        <taxon>Diversisporales</taxon>
        <taxon>Diversisporaceae</taxon>
        <taxon>Diversispora</taxon>
    </lineage>
</organism>
<name>A0A397GC52_9GLOM</name>
<protein>
    <submittedName>
        <fullName evidence="1">Uncharacterized protein</fullName>
    </submittedName>
</protein>
<comment type="caution">
    <text evidence="1">The sequence shown here is derived from an EMBL/GenBank/DDBJ whole genome shotgun (WGS) entry which is preliminary data.</text>
</comment>
<gene>
    <name evidence="1" type="ORF">Glove_547g37</name>
</gene>
<dbReference type="EMBL" id="PQFF01000466">
    <property type="protein sequence ID" value="RHZ48531.1"/>
    <property type="molecule type" value="Genomic_DNA"/>
</dbReference>
<sequence>MTIVKAVETKLSNNYNGIAAQQQFSFIDPSFKPTLNKDKINFCSKELRLLIWELMKKHLHQHSLIPIEN</sequence>
<dbReference type="Proteomes" id="UP000266861">
    <property type="component" value="Unassembled WGS sequence"/>
</dbReference>
<evidence type="ECO:0000313" key="2">
    <source>
        <dbReference type="Proteomes" id="UP000266861"/>
    </source>
</evidence>
<keyword evidence="2" id="KW-1185">Reference proteome</keyword>
<dbReference type="OrthoDB" id="2449435at2759"/>
<reference evidence="1 2" key="1">
    <citation type="submission" date="2018-08" db="EMBL/GenBank/DDBJ databases">
        <title>Genome and evolution of the arbuscular mycorrhizal fungus Diversispora epigaea (formerly Glomus versiforme) and its bacterial endosymbionts.</title>
        <authorList>
            <person name="Sun X."/>
            <person name="Fei Z."/>
            <person name="Harrison M."/>
        </authorList>
    </citation>
    <scope>NUCLEOTIDE SEQUENCE [LARGE SCALE GENOMIC DNA]</scope>
    <source>
        <strain evidence="1 2">IT104</strain>
    </source>
</reference>
<accession>A0A397GC52</accession>